<accession>A0A0N4V5Z8</accession>
<dbReference type="AlphaFoldDB" id="A0A0N4V5Z8"/>
<evidence type="ECO:0000313" key="3">
    <source>
        <dbReference type="WBParaSite" id="EVEC_0000566801-mRNA-1"/>
    </source>
</evidence>
<organism evidence="3">
    <name type="scientific">Enterobius vermicularis</name>
    <name type="common">Human pinworm</name>
    <dbReference type="NCBI Taxonomy" id="51028"/>
    <lineage>
        <taxon>Eukaryota</taxon>
        <taxon>Metazoa</taxon>
        <taxon>Ecdysozoa</taxon>
        <taxon>Nematoda</taxon>
        <taxon>Chromadorea</taxon>
        <taxon>Rhabditida</taxon>
        <taxon>Spirurina</taxon>
        <taxon>Oxyuridomorpha</taxon>
        <taxon>Oxyuroidea</taxon>
        <taxon>Oxyuridae</taxon>
        <taxon>Enterobius</taxon>
    </lineage>
</organism>
<name>A0A0N4V5Z8_ENTVE</name>
<evidence type="ECO:0000313" key="2">
    <source>
        <dbReference type="Proteomes" id="UP000274131"/>
    </source>
</evidence>
<dbReference type="Proteomes" id="UP000274131">
    <property type="component" value="Unassembled WGS sequence"/>
</dbReference>
<reference evidence="3" key="1">
    <citation type="submission" date="2017-02" db="UniProtKB">
        <authorList>
            <consortium name="WormBaseParasite"/>
        </authorList>
    </citation>
    <scope>IDENTIFICATION</scope>
</reference>
<gene>
    <name evidence="1" type="ORF">EVEC_LOCUS5279</name>
</gene>
<sequence>MPTAYRVFMIGTFQGAVGGFPESVQVVTVFLNFKEFANWRCLESSSFGEFVDYLPAEGGRKYIKINALGSFLLDKYKSKKLVQINQGWDAYKKTRRLLRLHLIWFVFWPVVLKCIHLSKPGCFVMQENFSQTNPGMP</sequence>
<keyword evidence="2" id="KW-1185">Reference proteome</keyword>
<dbReference type="WBParaSite" id="EVEC_0000566801-mRNA-1">
    <property type="protein sequence ID" value="EVEC_0000566801-mRNA-1"/>
    <property type="gene ID" value="EVEC_0000566801"/>
</dbReference>
<dbReference type="EMBL" id="UXUI01008111">
    <property type="protein sequence ID" value="VDD90528.1"/>
    <property type="molecule type" value="Genomic_DNA"/>
</dbReference>
<reference evidence="1 2" key="2">
    <citation type="submission" date="2018-10" db="EMBL/GenBank/DDBJ databases">
        <authorList>
            <consortium name="Pathogen Informatics"/>
        </authorList>
    </citation>
    <scope>NUCLEOTIDE SEQUENCE [LARGE SCALE GENOMIC DNA]</scope>
</reference>
<proteinExistence type="predicted"/>
<protein>
    <submittedName>
        <fullName evidence="3">PLAT domain-containing protein</fullName>
    </submittedName>
</protein>
<evidence type="ECO:0000313" key="1">
    <source>
        <dbReference type="EMBL" id="VDD90528.1"/>
    </source>
</evidence>